<name>A0A378RQ46_MYROD</name>
<keyword evidence="3 11" id="KW-1134">Transmembrane beta strand</keyword>
<keyword evidence="15" id="KW-1185">Reference proteome</keyword>
<dbReference type="InterPro" id="IPR023997">
    <property type="entry name" value="TonB-dep_OMP_SusC/RagA_CS"/>
</dbReference>
<dbReference type="Gene3D" id="2.60.40.1120">
    <property type="entry name" value="Carboxypeptidase-like, regulatory domain"/>
    <property type="match status" value="1"/>
</dbReference>
<dbReference type="InterPro" id="IPR011662">
    <property type="entry name" value="Secretin/TonB_short_N"/>
</dbReference>
<dbReference type="GO" id="GO:0006826">
    <property type="term" value="P:iron ion transport"/>
    <property type="evidence" value="ECO:0007669"/>
    <property type="project" value="UniProtKB-KW"/>
</dbReference>
<dbReference type="NCBIfam" id="TIGR04057">
    <property type="entry name" value="SusC_RagA_signa"/>
    <property type="match status" value="1"/>
</dbReference>
<dbReference type="PANTHER" id="PTHR32552:SF81">
    <property type="entry name" value="TONB-DEPENDENT OUTER MEMBRANE RECEPTOR"/>
    <property type="match status" value="1"/>
</dbReference>
<dbReference type="PANTHER" id="PTHR32552">
    <property type="entry name" value="FERRICHROME IRON RECEPTOR-RELATED"/>
    <property type="match status" value="1"/>
</dbReference>
<keyword evidence="8" id="KW-0798">TonB box</keyword>
<dbReference type="GO" id="GO:0009279">
    <property type="term" value="C:cell outer membrane"/>
    <property type="evidence" value="ECO:0007669"/>
    <property type="project" value="UniProtKB-SubCell"/>
</dbReference>
<dbReference type="InterPro" id="IPR023996">
    <property type="entry name" value="TonB-dep_OMP_SusC/RagA"/>
</dbReference>
<evidence type="ECO:0000313" key="15">
    <source>
        <dbReference type="Proteomes" id="UP000255024"/>
    </source>
</evidence>
<evidence type="ECO:0000256" key="11">
    <source>
        <dbReference type="PROSITE-ProRule" id="PRU01360"/>
    </source>
</evidence>
<proteinExistence type="inferred from homology"/>
<dbReference type="InterPro" id="IPR036942">
    <property type="entry name" value="Beta-barrel_TonB_sf"/>
</dbReference>
<evidence type="ECO:0000256" key="9">
    <source>
        <dbReference type="ARBA" id="ARBA00023136"/>
    </source>
</evidence>
<keyword evidence="7" id="KW-0406">Ion transport</keyword>
<dbReference type="SUPFAM" id="SSF56935">
    <property type="entry name" value="Porins"/>
    <property type="match status" value="1"/>
</dbReference>
<dbReference type="Gene3D" id="2.40.170.20">
    <property type="entry name" value="TonB-dependent receptor, beta-barrel domain"/>
    <property type="match status" value="1"/>
</dbReference>
<sequence>MYRKLVKSRRKSYPKWMYVVTLSSTFSLGVHAQKEAKFLPGYADGLSIEEVFEDVKKQTNYTVVASDEVLKTNKKIAIAVKDRKITDVLDEVSNEYGLTYQISGTTISVKEQQNHQQIKGVVKDKEGYTIPGAIVTIKGTDKGVATDSNGVFSLTANVGVDDLEISFIGYKTQIVRAASNLAIILQEDHTSLEEVVVTALGIKREEKRLGYAQETVNAEKLATAVANNWSSGLKGKVAGLNIASGGTGPINSQRIQLRGNTSLDASKNYALIVIDGVPMDQEINSNGYNSAAFGNDSPVDNGNAISDLNQDDIESVTVLKGPTAAALYGSRAANGALIITTKSGKKNDRFGITYNSSVAFDVINKWPDYQYEYGQGSGGYFDKNGNPYYSFGNSADGPDTGNHPEAWGPKFADQYFYQYDPTTQGQTPERTLWRPYKNNRKDFFDTGVTVNNAIAFQGGNDKGSMRLNISHTDNKWIVPNTGYKKYGASFNGNYQISDRIKLSAVMNYNNRKSDNLPVLGYNNGSLAYFMMFLLPNVDINWYKPIWKNGKEDREQLNPFSPWSSNPYYITNVDQNTLDSNQFIGNVKADIKLTDKLDFMGRLAINNLTQFRETKRGFSSKRHAEGFYARQDISSREINADFLLTYKDKISETLDYQVMVGANHMSYTHRNLRTSVDALVVPGVFKLSNGVNNPIVNTSDALKKVNSTYGMMTFGYNNFLFLDVTARNDWSSTLPSGNNSYFYPSVSASAILSDMFVMPTVIDYLKYRVSFAKVGSDTDPYQISKYYAQSNFPSSAIMPSTLYNANLKPEITSSWETGVEMKMLQNRLGFDVTFYNSDTKNQILVLPMDIAEGFSSQVINAGKVRNKGVELVLHGTPIKQGDFTWNVSANWSKNKNEVLELKDNLEEQVLATVVNGRLIAKVGGTTTALYGRKFVRSPEGQVVYSNGVPVLGADPEYIGDVAPKWKAGLVNTFKYKNWNFGLTIDGSYGGKIYSHTHHKATEAGQLKHTLRGREEGELVGEGVVLNADGSYTPNTTPIRVDNYYRKYYEYQNVESNTFDASFLKIRELSLSYSFAKKQLKRIGLESLTLTVYGRDLKTFTDFPIYDPEAATMNGSVIVPGMETGQMPSTASYGFNLKVEF</sequence>
<keyword evidence="10 11" id="KW-0998">Cell outer membrane</keyword>
<dbReference type="InterPro" id="IPR012910">
    <property type="entry name" value="Plug_dom"/>
</dbReference>
<evidence type="ECO:0000256" key="4">
    <source>
        <dbReference type="ARBA" id="ARBA00022496"/>
    </source>
</evidence>
<evidence type="ECO:0000256" key="2">
    <source>
        <dbReference type="ARBA" id="ARBA00022448"/>
    </source>
</evidence>
<dbReference type="Gene3D" id="3.55.50.30">
    <property type="match status" value="1"/>
</dbReference>
<dbReference type="Pfam" id="PF07715">
    <property type="entry name" value="Plug"/>
    <property type="match status" value="1"/>
</dbReference>
<dbReference type="InterPro" id="IPR008969">
    <property type="entry name" value="CarboxyPept-like_regulatory"/>
</dbReference>
<evidence type="ECO:0000313" key="14">
    <source>
        <dbReference type="EMBL" id="STZ28287.1"/>
    </source>
</evidence>
<keyword evidence="5 11" id="KW-0812">Transmembrane</keyword>
<dbReference type="EMBL" id="UGQL01000001">
    <property type="protein sequence ID" value="STZ28287.1"/>
    <property type="molecule type" value="Genomic_DNA"/>
</dbReference>
<evidence type="ECO:0000256" key="1">
    <source>
        <dbReference type="ARBA" id="ARBA00004571"/>
    </source>
</evidence>
<evidence type="ECO:0000256" key="10">
    <source>
        <dbReference type="ARBA" id="ARBA00023237"/>
    </source>
</evidence>
<gene>
    <name evidence="14" type="ORF">NCTC11179_01829</name>
</gene>
<dbReference type="NCBIfam" id="TIGR04056">
    <property type="entry name" value="OMP_RagA_SusC"/>
    <property type="match status" value="1"/>
</dbReference>
<organism evidence="14 15">
    <name type="scientific">Myroides odoratus</name>
    <name type="common">Flavobacterium odoratum</name>
    <dbReference type="NCBI Taxonomy" id="256"/>
    <lineage>
        <taxon>Bacteria</taxon>
        <taxon>Pseudomonadati</taxon>
        <taxon>Bacteroidota</taxon>
        <taxon>Flavobacteriia</taxon>
        <taxon>Flavobacteriales</taxon>
        <taxon>Flavobacteriaceae</taxon>
        <taxon>Myroides</taxon>
    </lineage>
</organism>
<evidence type="ECO:0000256" key="5">
    <source>
        <dbReference type="ARBA" id="ARBA00022692"/>
    </source>
</evidence>
<dbReference type="Pfam" id="PF13715">
    <property type="entry name" value="CarbopepD_reg_2"/>
    <property type="match status" value="1"/>
</dbReference>
<protein>
    <submittedName>
        <fullName evidence="14">Outer membrane cobalamin receptor protein</fullName>
    </submittedName>
</protein>
<dbReference type="PROSITE" id="PS52016">
    <property type="entry name" value="TONB_DEPENDENT_REC_3"/>
    <property type="match status" value="1"/>
</dbReference>
<dbReference type="InterPro" id="IPR039426">
    <property type="entry name" value="TonB-dep_rcpt-like"/>
</dbReference>
<feature type="domain" description="Secretin/TonB short N-terminal" evidence="12">
    <location>
        <begin position="61"/>
        <end position="110"/>
    </location>
</feature>
<dbReference type="Pfam" id="PF07660">
    <property type="entry name" value="STN"/>
    <property type="match status" value="1"/>
</dbReference>
<evidence type="ECO:0000256" key="3">
    <source>
        <dbReference type="ARBA" id="ARBA00022452"/>
    </source>
</evidence>
<dbReference type="RefSeq" id="WP_115091222.1">
    <property type="nucleotide sequence ID" value="NZ_CP068107.1"/>
</dbReference>
<dbReference type="Proteomes" id="UP000255024">
    <property type="component" value="Unassembled WGS sequence"/>
</dbReference>
<evidence type="ECO:0000256" key="6">
    <source>
        <dbReference type="ARBA" id="ARBA00023004"/>
    </source>
</evidence>
<feature type="domain" description="TonB-dependent receptor plug" evidence="13">
    <location>
        <begin position="211"/>
        <end position="336"/>
    </location>
</feature>
<dbReference type="SUPFAM" id="SSF49464">
    <property type="entry name" value="Carboxypeptidase regulatory domain-like"/>
    <property type="match status" value="1"/>
</dbReference>
<evidence type="ECO:0000256" key="8">
    <source>
        <dbReference type="ARBA" id="ARBA00023077"/>
    </source>
</evidence>
<keyword evidence="6" id="KW-0408">Iron</keyword>
<evidence type="ECO:0000256" key="7">
    <source>
        <dbReference type="ARBA" id="ARBA00023065"/>
    </source>
</evidence>
<keyword evidence="9 11" id="KW-0472">Membrane</keyword>
<dbReference type="AlphaFoldDB" id="A0A378RQ46"/>
<accession>A0A378RQ46</accession>
<reference evidence="14 15" key="1">
    <citation type="submission" date="2018-06" db="EMBL/GenBank/DDBJ databases">
        <authorList>
            <consortium name="Pathogen Informatics"/>
            <person name="Doyle S."/>
        </authorList>
    </citation>
    <scope>NUCLEOTIDE SEQUENCE [LARGE SCALE GENOMIC DNA]</scope>
    <source>
        <strain evidence="14 15">NCTC11179</strain>
    </source>
</reference>
<keyword evidence="2 11" id="KW-0813">Transport</keyword>
<evidence type="ECO:0000259" key="12">
    <source>
        <dbReference type="Pfam" id="PF07660"/>
    </source>
</evidence>
<comment type="similarity">
    <text evidence="11">Belongs to the TonB-dependent receptor family.</text>
</comment>
<dbReference type="Gene3D" id="2.170.130.10">
    <property type="entry name" value="TonB-dependent receptor, plug domain"/>
    <property type="match status" value="1"/>
</dbReference>
<dbReference type="InterPro" id="IPR037066">
    <property type="entry name" value="Plug_dom_sf"/>
</dbReference>
<evidence type="ECO:0000259" key="13">
    <source>
        <dbReference type="Pfam" id="PF07715"/>
    </source>
</evidence>
<keyword evidence="14" id="KW-0675">Receptor</keyword>
<comment type="subcellular location">
    <subcellularLocation>
        <location evidence="1 11">Cell outer membrane</location>
        <topology evidence="1 11">Multi-pass membrane protein</topology>
    </subcellularLocation>
</comment>
<keyword evidence="4" id="KW-0410">Iron transport</keyword>